<dbReference type="PROSITE" id="PS50088">
    <property type="entry name" value="ANK_REPEAT"/>
    <property type="match status" value="7"/>
</dbReference>
<dbReference type="Pfam" id="PF12796">
    <property type="entry name" value="Ank_2"/>
    <property type="match status" value="2"/>
</dbReference>
<evidence type="ECO:0000256" key="2">
    <source>
        <dbReference type="ARBA" id="ARBA00023043"/>
    </source>
</evidence>
<feature type="region of interest" description="Disordered" evidence="4">
    <location>
        <begin position="591"/>
        <end position="632"/>
    </location>
</feature>
<dbReference type="InterPro" id="IPR036770">
    <property type="entry name" value="Ankyrin_rpt-contain_sf"/>
</dbReference>
<keyword evidence="2 3" id="KW-0040">ANK repeat</keyword>
<evidence type="ECO:0000256" key="3">
    <source>
        <dbReference type="PROSITE-ProRule" id="PRU00023"/>
    </source>
</evidence>
<dbReference type="EMBL" id="CDMZ01001796">
    <property type="protein sequence ID" value="CEM37678.1"/>
    <property type="molecule type" value="Genomic_DNA"/>
</dbReference>
<feature type="repeat" description="ANK" evidence="3">
    <location>
        <begin position="245"/>
        <end position="277"/>
    </location>
</feature>
<feature type="repeat" description="ANK" evidence="3">
    <location>
        <begin position="311"/>
        <end position="343"/>
    </location>
</feature>
<name>A0A0G4H219_9ALVE</name>
<dbReference type="SUPFAM" id="SSF52047">
    <property type="entry name" value="RNI-like"/>
    <property type="match status" value="1"/>
</dbReference>
<dbReference type="SUPFAM" id="SSF48403">
    <property type="entry name" value="Ankyrin repeat"/>
    <property type="match status" value="1"/>
</dbReference>
<dbReference type="Gene3D" id="1.25.40.20">
    <property type="entry name" value="Ankyrin repeat-containing domain"/>
    <property type="match status" value="3"/>
</dbReference>
<dbReference type="PhylomeDB" id="A0A0G4H219"/>
<proteinExistence type="predicted"/>
<dbReference type="Pfam" id="PF00023">
    <property type="entry name" value="Ank"/>
    <property type="match status" value="1"/>
</dbReference>
<feature type="repeat" description="ANK" evidence="3">
    <location>
        <begin position="278"/>
        <end position="310"/>
    </location>
</feature>
<sequence>MGCGASGGFFKFSPAHQDPDEGQSSDKLVSAAANGDLETVRRLINERLAAAAPLESNPGNAKGKDDGGRLPLSSPPGEGGELRDCGDALLVAARRGHVDVAALLLDAGVDPNESDTKGWTALMWASRNDNEDLISVLLERGARVNAYNTDQSTALSIAALRGQIDAVAALLVADPDLEMRDKQGRTPVACAAQAGYTFPLDLLLLKGAAPDDTALLLASENGHIDAVELLLLKGASAEGGGVTGRKKSPLMRACAHGRPEVVHLLLMNGASVDESDFEGWTPVMLAAEGGHLYCVDLVLQAGAEVDKKNQSGRTALMLAAENGHLRTVDRLLQAGSDARGVNAKGETARDLANKKGHDECELLLRPEWCGTDERKGVLEPGESDWVLLQRTFWQPVAEILSSGAVALWPLPVLQLFLEKRRRLVRRQAMADTLRNLGMSDTDVREACGTGVRVGSGDFPARSGVRIVCLSYAWLSKSHPDPECFHLRRLVEALTQMWWARETHASSVLVFWDYISLFQKDRTEEEENLFKAALSKLELLYSSPHTLVCRSTGVPKTAPNPLPYDSRGWPTFETFVSGFNPARLVLQLTGAEEEEEENHLNSSRGGTLHKRHSTDHSLLGVQRRASKDSSDHDVRDAKALHQMHNRRTKTPLDETPKRYRKARARLSPNKQVVITPASPQEFDKVIETRVFTNGADRTVVQEMYRRFVNETVTKLQVVSFASRLRFSDAHATSLRGLFAFTRSASLRCELRSLDLSNTAVSDRAIANLINELHWMPRLKMLHLGGTAVGRGTVEAVFLGLSLEPQSGFAELGLLSFSGCLLVDDSCRDLLYELAVRSQERKKERLVLDLRGSGLSDGARILLRTLEWIPGMGALTLVFGR</sequence>
<dbReference type="Gene3D" id="3.80.10.10">
    <property type="entry name" value="Ribonuclease Inhibitor"/>
    <property type="match status" value="1"/>
</dbReference>
<feature type="repeat" description="ANK" evidence="3">
    <location>
        <begin position="84"/>
        <end position="116"/>
    </location>
</feature>
<reference evidence="5" key="1">
    <citation type="submission" date="2014-11" db="EMBL/GenBank/DDBJ databases">
        <authorList>
            <person name="Otto D Thomas"/>
            <person name="Naeem Raeece"/>
        </authorList>
    </citation>
    <scope>NUCLEOTIDE SEQUENCE</scope>
</reference>
<feature type="region of interest" description="Disordered" evidence="4">
    <location>
        <begin position="54"/>
        <end position="81"/>
    </location>
</feature>
<evidence type="ECO:0000313" key="5">
    <source>
        <dbReference type="EMBL" id="CEM37678.1"/>
    </source>
</evidence>
<dbReference type="PANTHER" id="PTHR24161:SF85">
    <property type="entry name" value="PALMITOYLTRANSFERASE HIP14"/>
    <property type="match status" value="1"/>
</dbReference>
<evidence type="ECO:0000256" key="1">
    <source>
        <dbReference type="ARBA" id="ARBA00022737"/>
    </source>
</evidence>
<protein>
    <submittedName>
        <fullName evidence="5">Uncharacterized protein</fullName>
    </submittedName>
</protein>
<dbReference type="InterPro" id="IPR002110">
    <property type="entry name" value="Ankyrin_rpt"/>
</dbReference>
<dbReference type="SMART" id="SM00248">
    <property type="entry name" value="ANK"/>
    <property type="match status" value="8"/>
</dbReference>
<feature type="repeat" description="ANK" evidence="3">
    <location>
        <begin position="150"/>
        <end position="182"/>
    </location>
</feature>
<dbReference type="PROSITE" id="PS50297">
    <property type="entry name" value="ANK_REP_REGION"/>
    <property type="match status" value="6"/>
</dbReference>
<dbReference type="PANTHER" id="PTHR24161">
    <property type="entry name" value="ANK_REP_REGION DOMAIN-CONTAINING PROTEIN-RELATED"/>
    <property type="match status" value="1"/>
</dbReference>
<feature type="region of interest" description="Disordered" evidence="4">
    <location>
        <begin position="1"/>
        <end position="31"/>
    </location>
</feature>
<keyword evidence="1" id="KW-0677">Repeat</keyword>
<dbReference type="VEuPathDB" id="CryptoDB:Cvel_24384"/>
<evidence type="ECO:0000256" key="4">
    <source>
        <dbReference type="SAM" id="MobiDB-lite"/>
    </source>
</evidence>
<feature type="repeat" description="ANK" evidence="3">
    <location>
        <begin position="210"/>
        <end position="236"/>
    </location>
</feature>
<dbReference type="AlphaFoldDB" id="A0A0G4H219"/>
<organism evidence="5">
    <name type="scientific">Chromera velia CCMP2878</name>
    <dbReference type="NCBI Taxonomy" id="1169474"/>
    <lineage>
        <taxon>Eukaryota</taxon>
        <taxon>Sar</taxon>
        <taxon>Alveolata</taxon>
        <taxon>Colpodellida</taxon>
        <taxon>Chromeraceae</taxon>
        <taxon>Chromera</taxon>
    </lineage>
</organism>
<gene>
    <name evidence="5" type="ORF">Cvel_24384</name>
</gene>
<dbReference type="InterPro" id="IPR032675">
    <property type="entry name" value="LRR_dom_sf"/>
</dbReference>
<feature type="repeat" description="ANK" evidence="3">
    <location>
        <begin position="117"/>
        <end position="149"/>
    </location>
</feature>
<accession>A0A0G4H219</accession>